<gene>
    <name evidence="1" type="ORF">HC031_09010</name>
</gene>
<dbReference type="Pfam" id="PF03747">
    <property type="entry name" value="ADP_ribosyl_GH"/>
    <property type="match status" value="1"/>
</dbReference>
<dbReference type="PANTHER" id="PTHR16222:SF12">
    <property type="entry name" value="ADP-RIBOSYLGLYCOHYDROLASE-RELATED"/>
    <property type="match status" value="1"/>
</dbReference>
<keyword evidence="2" id="KW-1185">Reference proteome</keyword>
<evidence type="ECO:0008006" key="3">
    <source>
        <dbReference type="Google" id="ProtNLM"/>
    </source>
</evidence>
<comment type="caution">
    <text evidence="1">The sequence shown here is derived from an EMBL/GenBank/DDBJ whole genome shotgun (WGS) entry which is preliminary data.</text>
</comment>
<reference evidence="1 2" key="1">
    <citation type="submission" date="2020-03" db="EMBL/GenBank/DDBJ databases">
        <title>WGS of the type strain of Planosporangium spp.</title>
        <authorList>
            <person name="Thawai C."/>
        </authorList>
    </citation>
    <scope>NUCLEOTIDE SEQUENCE [LARGE SCALE GENOMIC DNA]</scope>
    <source>
        <strain evidence="1 2">TBRC 5610</strain>
    </source>
</reference>
<organism evidence="1 2">
    <name type="scientific">Planosporangium thailandense</name>
    <dbReference type="NCBI Taxonomy" id="765197"/>
    <lineage>
        <taxon>Bacteria</taxon>
        <taxon>Bacillati</taxon>
        <taxon>Actinomycetota</taxon>
        <taxon>Actinomycetes</taxon>
        <taxon>Micromonosporales</taxon>
        <taxon>Micromonosporaceae</taxon>
        <taxon>Planosporangium</taxon>
    </lineage>
</organism>
<sequence>MDKIANRWHEQESTQMQDRMLAPDKWLTFARGSLLGLILGDAVGAVNGEVPPTGQLHAKAGGQLACLTTEGLIRADVRMSHKGICHPPGVVWHAYRRWAAMQGLIAHAEEADGNPLGWPDGWLADVPVLKEKRGTAPTTVKALRENRPGTVTAPIGTSIGAHACTRALPVGLFSPLPIAVELAAEIAALTHRGEAVVAAAIGAGTVRMIGEGHRLEQAYALARSRVDTAVRPQVYADVPILFDAMKAAGENPGDLTQLRNFASNATALSALAGGLYTAASFSERGDIRQALCFAASAGDGGHVATVSGTLLGGLHGPDALPIDWLSRTELVWVADTLARDLVRQITEHPSGGEYSEGTDPYWWSRYPGW</sequence>
<dbReference type="Gene3D" id="1.10.4080.10">
    <property type="entry name" value="ADP-ribosylation/Crystallin J1"/>
    <property type="match status" value="1"/>
</dbReference>
<protein>
    <recommendedName>
        <fullName evidence="3">ADP-ribosylglycohydrolase</fullName>
    </recommendedName>
</protein>
<dbReference type="Proteomes" id="UP000722989">
    <property type="component" value="Unassembled WGS sequence"/>
</dbReference>
<dbReference type="RefSeq" id="WP_167924728.1">
    <property type="nucleotide sequence ID" value="NZ_JAATVY010000004.1"/>
</dbReference>
<evidence type="ECO:0000313" key="2">
    <source>
        <dbReference type="Proteomes" id="UP000722989"/>
    </source>
</evidence>
<dbReference type="EMBL" id="JAATVY010000004">
    <property type="protein sequence ID" value="NJC69857.1"/>
    <property type="molecule type" value="Genomic_DNA"/>
</dbReference>
<dbReference type="InterPro" id="IPR036705">
    <property type="entry name" value="Ribosyl_crysJ1_sf"/>
</dbReference>
<name>A0ABX0XV11_9ACTN</name>
<dbReference type="PANTHER" id="PTHR16222">
    <property type="entry name" value="ADP-RIBOSYLGLYCOHYDROLASE"/>
    <property type="match status" value="1"/>
</dbReference>
<evidence type="ECO:0000313" key="1">
    <source>
        <dbReference type="EMBL" id="NJC69857.1"/>
    </source>
</evidence>
<accession>A0ABX0XV11</accession>
<dbReference type="InterPro" id="IPR005502">
    <property type="entry name" value="Ribosyl_crysJ1"/>
</dbReference>
<dbReference type="SUPFAM" id="SSF101478">
    <property type="entry name" value="ADP-ribosylglycohydrolase"/>
    <property type="match status" value="1"/>
</dbReference>
<proteinExistence type="predicted"/>
<dbReference type="InterPro" id="IPR050792">
    <property type="entry name" value="ADP-ribosylglycohydrolase"/>
</dbReference>